<evidence type="ECO:0000256" key="1">
    <source>
        <dbReference type="SAM" id="MobiDB-lite"/>
    </source>
</evidence>
<gene>
    <name evidence="2" type="ORF">SCF082_LOCUS13979</name>
</gene>
<accession>A0ABP0JUR7</accession>
<evidence type="ECO:0000313" key="2">
    <source>
        <dbReference type="EMBL" id="CAK9018196.1"/>
    </source>
</evidence>
<reference evidence="2 3" key="1">
    <citation type="submission" date="2024-02" db="EMBL/GenBank/DDBJ databases">
        <authorList>
            <person name="Chen Y."/>
            <person name="Shah S."/>
            <person name="Dougan E. K."/>
            <person name="Thang M."/>
            <person name="Chan C."/>
        </authorList>
    </citation>
    <scope>NUCLEOTIDE SEQUENCE [LARGE SCALE GENOMIC DNA]</scope>
</reference>
<dbReference type="EMBL" id="CAXAMM010008699">
    <property type="protein sequence ID" value="CAK9018196.1"/>
    <property type="molecule type" value="Genomic_DNA"/>
</dbReference>
<keyword evidence="3" id="KW-1185">Reference proteome</keyword>
<organism evidence="2 3">
    <name type="scientific">Durusdinium trenchii</name>
    <dbReference type="NCBI Taxonomy" id="1381693"/>
    <lineage>
        <taxon>Eukaryota</taxon>
        <taxon>Sar</taxon>
        <taxon>Alveolata</taxon>
        <taxon>Dinophyceae</taxon>
        <taxon>Suessiales</taxon>
        <taxon>Symbiodiniaceae</taxon>
        <taxon>Durusdinium</taxon>
    </lineage>
</organism>
<feature type="region of interest" description="Disordered" evidence="1">
    <location>
        <begin position="381"/>
        <end position="400"/>
    </location>
</feature>
<name>A0ABP0JUR7_9DINO</name>
<dbReference type="Proteomes" id="UP001642464">
    <property type="component" value="Unassembled WGS sequence"/>
</dbReference>
<proteinExistence type="predicted"/>
<sequence>MWTAETLGAYLEFLSVELRRKRAKHGLTASSRALILMDKAPQHGSLTFEQIRQQFQQDHNCILIHGSSHEYVAVPAGWGACGGPNDGFHQFYHGLRRAAMRMRVGMGDNPRLRTALQELSIAVDGNYRFELSQEGSLECDAWALHQLRNYESGKLIMWSWVSRGLATMQEIASWHFDGNMEKATEAMGRLKYGMSKLYSLDDLPELPDEPNEDSAKAIVIAESKVLEGESVTFWSISDPDVVDPVAIPLPQWFKLPIDTIVLSWKREYEVWEDRKDKRHQQGKSELPPKSKLAYEKWLEATTKVLILDKKKQAVVKNPGMKSAATLRRTCLMLKVHPSIDANDLWIQAGDGKRWLLKLMRGENTLQDLDVPEEVDHFTGDLPADDEPVVANHDDDGADVDGEDKIADDMEMGGPADDVSDEGLDPHVHSGWLFVHESDSDEDDQPKCSKVTRTRICEQRSEYQELDKQCLVERPPGCSIGIHLAARVWRASAAGGSHHGRSFGGSSGRTPRQALLQVVELMLVDHLNQQPKDRLAKGQLQRVREALAAEPAHKK</sequence>
<comment type="caution">
    <text evidence="2">The sequence shown here is derived from an EMBL/GenBank/DDBJ whole genome shotgun (WGS) entry which is preliminary data.</text>
</comment>
<protein>
    <submittedName>
        <fullName evidence="2">Mitochondrial</fullName>
    </submittedName>
</protein>
<evidence type="ECO:0000313" key="3">
    <source>
        <dbReference type="Proteomes" id="UP001642464"/>
    </source>
</evidence>